<dbReference type="STRING" id="420953.SAMN05192543_11564"/>
<organism evidence="1 2">
    <name type="scientific">Paraburkholderia megapolitana</name>
    <dbReference type="NCBI Taxonomy" id="420953"/>
    <lineage>
        <taxon>Bacteria</taxon>
        <taxon>Pseudomonadati</taxon>
        <taxon>Pseudomonadota</taxon>
        <taxon>Betaproteobacteria</taxon>
        <taxon>Burkholderiales</taxon>
        <taxon>Burkholderiaceae</taxon>
        <taxon>Paraburkholderia</taxon>
    </lineage>
</organism>
<dbReference type="RefSeq" id="WP_170275747.1">
    <property type="nucleotide sequence ID" value="NZ_CP041744.1"/>
</dbReference>
<dbReference type="AlphaFoldDB" id="A0A1I3VZ41"/>
<gene>
    <name evidence="1" type="ORF">SAMN05192543_11564</name>
</gene>
<protein>
    <submittedName>
        <fullName evidence="1">Uncharacterized protein</fullName>
    </submittedName>
</protein>
<dbReference type="Proteomes" id="UP000199548">
    <property type="component" value="Unassembled WGS sequence"/>
</dbReference>
<accession>A0A1I3VZ41</accession>
<proteinExistence type="predicted"/>
<dbReference type="EMBL" id="FOQU01000015">
    <property type="protein sequence ID" value="SFK00644.1"/>
    <property type="molecule type" value="Genomic_DNA"/>
</dbReference>
<sequence>MDQQKNVAHDLKDVLRTIESAKNAVAGELGKGGNLPYAYTQLQEAHQKLTRALRNLG</sequence>
<evidence type="ECO:0000313" key="2">
    <source>
        <dbReference type="Proteomes" id="UP000199548"/>
    </source>
</evidence>
<evidence type="ECO:0000313" key="1">
    <source>
        <dbReference type="EMBL" id="SFK00644.1"/>
    </source>
</evidence>
<keyword evidence="2" id="KW-1185">Reference proteome</keyword>
<name>A0A1I3VZ41_9BURK</name>
<reference evidence="1 2" key="1">
    <citation type="submission" date="2016-10" db="EMBL/GenBank/DDBJ databases">
        <authorList>
            <person name="de Groot N.N."/>
        </authorList>
    </citation>
    <scope>NUCLEOTIDE SEQUENCE [LARGE SCALE GENOMIC DNA]</scope>
    <source>
        <strain evidence="1 2">LMG 23650</strain>
    </source>
</reference>